<evidence type="ECO:0000313" key="1">
    <source>
        <dbReference type="EMBL" id="PAM67751.1"/>
    </source>
</evidence>
<gene>
    <name evidence="1" type="ORF">CEK00_19465</name>
</gene>
<evidence type="ECO:0000313" key="2">
    <source>
        <dbReference type="Proteomes" id="UP000216433"/>
    </source>
</evidence>
<accession>A0A270N6M7</accession>
<comment type="caution">
    <text evidence="1">The sequence shown here is derived from an EMBL/GenBank/DDBJ whole genome shotgun (WGS) entry which is preliminary data.</text>
</comment>
<organism evidence="1 2">
    <name type="scientific">Stenotrophomonas maltophilia</name>
    <name type="common">Pseudomonas maltophilia</name>
    <name type="synonym">Xanthomonas maltophilia</name>
    <dbReference type="NCBI Taxonomy" id="40324"/>
    <lineage>
        <taxon>Bacteria</taxon>
        <taxon>Pseudomonadati</taxon>
        <taxon>Pseudomonadota</taxon>
        <taxon>Gammaproteobacteria</taxon>
        <taxon>Lysobacterales</taxon>
        <taxon>Lysobacteraceae</taxon>
        <taxon>Stenotrophomonas</taxon>
        <taxon>Stenotrophomonas maltophilia group</taxon>
    </lineage>
</organism>
<name>A0A270N6M7_STEMA</name>
<dbReference type="RefSeq" id="WP_005414996.1">
    <property type="nucleotide sequence ID" value="NZ_JAEDWG010000023.1"/>
</dbReference>
<dbReference type="EMBL" id="NJGC01000033">
    <property type="protein sequence ID" value="PAM67751.1"/>
    <property type="molecule type" value="Genomic_DNA"/>
</dbReference>
<proteinExistence type="predicted"/>
<reference evidence="1 2" key="1">
    <citation type="submission" date="2017-06" db="EMBL/GenBank/DDBJ databases">
        <title>Genome sequencing and assembly of Stenotrophomonas maltophilia DF07.</title>
        <authorList>
            <person name="Iyer R."/>
        </authorList>
    </citation>
    <scope>NUCLEOTIDE SEQUENCE [LARGE SCALE GENOMIC DNA]</scope>
    <source>
        <strain evidence="1 2">DF07</strain>
    </source>
</reference>
<sequence length="148" mass="17073">MVDRRYQKRMIRYWAREEAKANATLDRVLESEWFDYWHTHLDWMGRGNRHISDRIAVAAGLLRLLERVASSGREHVQCWVTLAPDTGQSALFLHSPNPQGTPWPHPFDGVIWDIVPPDWLAPLLSSTGLQPGRWGSGESQRLLVRVRP</sequence>
<dbReference type="AlphaFoldDB" id="A0A270N6M7"/>
<dbReference type="Proteomes" id="UP000216433">
    <property type="component" value="Unassembled WGS sequence"/>
</dbReference>
<protein>
    <submittedName>
        <fullName evidence="1">Uncharacterized protein</fullName>
    </submittedName>
</protein>